<gene>
    <name evidence="1" type="ORF">NCTC12437_00596</name>
</gene>
<dbReference type="Proteomes" id="UP000255066">
    <property type="component" value="Unassembled WGS sequence"/>
</dbReference>
<name>A0A378I6N9_9GAMM</name>
<organism evidence="1 2">
    <name type="scientific">Legionella birminghamensis</name>
    <dbReference type="NCBI Taxonomy" id="28083"/>
    <lineage>
        <taxon>Bacteria</taxon>
        <taxon>Pseudomonadati</taxon>
        <taxon>Pseudomonadota</taxon>
        <taxon>Gammaproteobacteria</taxon>
        <taxon>Legionellales</taxon>
        <taxon>Legionellaceae</taxon>
        <taxon>Legionella</taxon>
    </lineage>
</organism>
<reference evidence="1 2" key="1">
    <citation type="submission" date="2018-06" db="EMBL/GenBank/DDBJ databases">
        <authorList>
            <consortium name="Pathogen Informatics"/>
            <person name="Doyle S."/>
        </authorList>
    </citation>
    <scope>NUCLEOTIDE SEQUENCE [LARGE SCALE GENOMIC DNA]</scope>
    <source>
        <strain evidence="1 2">NCTC12437</strain>
    </source>
</reference>
<dbReference type="EMBL" id="UGNW01000001">
    <property type="protein sequence ID" value="STX30829.1"/>
    <property type="molecule type" value="Genomic_DNA"/>
</dbReference>
<dbReference type="AlphaFoldDB" id="A0A378I6N9"/>
<evidence type="ECO:0000313" key="2">
    <source>
        <dbReference type="Proteomes" id="UP000255066"/>
    </source>
</evidence>
<evidence type="ECO:0000313" key="1">
    <source>
        <dbReference type="EMBL" id="STX30829.1"/>
    </source>
</evidence>
<protein>
    <submittedName>
        <fullName evidence="1">Abortive infection bacteriophage resistance protein</fullName>
    </submittedName>
</protein>
<accession>A0A378I6N9</accession>
<sequence>MEFTKPFLTIQQQIDLLTDRGLIIDDSAAHYL</sequence>
<proteinExistence type="predicted"/>